<name>A0A7C4BCJ5_9CREN</name>
<sequence>MENPDEIKINEEEQLSKESSEALSKGANFFAVRTTAGQELNVLLMLEVRIRTLNLPIYAVFSLPNMKGYIVVEAPGLHIVYEAIRGLKHVKGKASGTVKWGDIESLLKPKSLIELLKEGEEVEIIAGPFRGMKARVVAVDKVKNEVSLSVLEASYPLTITIPVDYIRPTKRGE</sequence>
<organism evidence="8">
    <name type="scientific">Ignisphaera aggregans</name>
    <dbReference type="NCBI Taxonomy" id="334771"/>
    <lineage>
        <taxon>Archaea</taxon>
        <taxon>Thermoproteota</taxon>
        <taxon>Thermoprotei</taxon>
        <taxon>Desulfurococcales</taxon>
        <taxon>Desulfurococcaceae</taxon>
        <taxon>Ignisphaera</taxon>
    </lineage>
</organism>
<dbReference type="InterPro" id="IPR005824">
    <property type="entry name" value="KOW"/>
</dbReference>
<dbReference type="SMART" id="SM00738">
    <property type="entry name" value="NGN"/>
    <property type="match status" value="1"/>
</dbReference>
<keyword evidence="3 4" id="KW-0804">Transcription</keyword>
<comment type="caution">
    <text evidence="8">The sequence shown here is derived from an EMBL/GenBank/DDBJ whole genome shotgun (WGS) entry which is preliminary data.</text>
</comment>
<keyword evidence="8" id="KW-0648">Protein biosynthesis</keyword>
<evidence type="ECO:0000313" key="8">
    <source>
        <dbReference type="EMBL" id="HGI87276.1"/>
    </source>
</evidence>
<evidence type="ECO:0000259" key="6">
    <source>
        <dbReference type="SMART" id="SM00738"/>
    </source>
</evidence>
<evidence type="ECO:0000256" key="3">
    <source>
        <dbReference type="ARBA" id="ARBA00023163"/>
    </source>
</evidence>
<feature type="domain" description="KOW" evidence="7">
    <location>
        <begin position="115"/>
        <end position="142"/>
    </location>
</feature>
<dbReference type="InterPro" id="IPR011590">
    <property type="entry name" value="Spt5_arc"/>
</dbReference>
<gene>
    <name evidence="4" type="primary">spt5</name>
    <name evidence="8" type="ORF">ENV14_02610</name>
</gene>
<dbReference type="Gene3D" id="2.30.30.30">
    <property type="match status" value="1"/>
</dbReference>
<dbReference type="Gene3D" id="3.30.70.940">
    <property type="entry name" value="NusG, N-terminal domain"/>
    <property type="match status" value="1"/>
</dbReference>
<dbReference type="CDD" id="cd09887">
    <property type="entry name" value="NGN_Arch"/>
    <property type="match status" value="1"/>
</dbReference>
<dbReference type="Pfam" id="PF03439">
    <property type="entry name" value="Spt5-NGN"/>
    <property type="match status" value="1"/>
</dbReference>
<dbReference type="CDD" id="cd06091">
    <property type="entry name" value="KOW_NusG"/>
    <property type="match status" value="1"/>
</dbReference>
<dbReference type="SUPFAM" id="SSF50104">
    <property type="entry name" value="Translation proteins SH3-like domain"/>
    <property type="match status" value="1"/>
</dbReference>
<dbReference type="EMBL" id="DTFF01000022">
    <property type="protein sequence ID" value="HGI87276.1"/>
    <property type="molecule type" value="Genomic_DNA"/>
</dbReference>
<protein>
    <recommendedName>
        <fullName evidence="4 5">Transcription elongation factor Spt5</fullName>
    </recommendedName>
</protein>
<dbReference type="InterPro" id="IPR014722">
    <property type="entry name" value="Rib_uL2_dom2"/>
</dbReference>
<keyword evidence="2 4" id="KW-0805">Transcription regulation</keyword>
<comment type="function">
    <text evidence="4">Stimulates transcription elongation.</text>
</comment>
<evidence type="ECO:0000256" key="1">
    <source>
        <dbReference type="ARBA" id="ARBA00006956"/>
    </source>
</evidence>
<comment type="similarity">
    <text evidence="4">Belongs to the archaeal Spt5 family.</text>
</comment>
<dbReference type="InterPro" id="IPR005100">
    <property type="entry name" value="NGN-domain"/>
</dbReference>
<evidence type="ECO:0000256" key="4">
    <source>
        <dbReference type="HAMAP-Rule" id="MF_00950"/>
    </source>
</evidence>
<comment type="subunit">
    <text evidence="4">Heterodimer composed of Spt4 and Spt5. Interacts with RNA polymerase (RNAP).</text>
</comment>
<dbReference type="GO" id="GO:0006355">
    <property type="term" value="P:regulation of DNA-templated transcription"/>
    <property type="evidence" value="ECO:0007669"/>
    <property type="project" value="UniProtKB-UniRule"/>
</dbReference>
<dbReference type="InterPro" id="IPR006645">
    <property type="entry name" value="NGN-like_dom"/>
</dbReference>
<keyword evidence="8" id="KW-0251">Elongation factor</keyword>
<dbReference type="InterPro" id="IPR008991">
    <property type="entry name" value="Translation_prot_SH3-like_sf"/>
</dbReference>
<dbReference type="NCBIfam" id="TIGR00405">
    <property type="entry name" value="KOW_elon_Spt5"/>
    <property type="match status" value="1"/>
</dbReference>
<dbReference type="SMART" id="SM00739">
    <property type="entry name" value="KOW"/>
    <property type="match status" value="1"/>
</dbReference>
<comment type="similarity">
    <text evidence="1">Belongs to the SPT5 family.</text>
</comment>
<evidence type="ECO:0000256" key="2">
    <source>
        <dbReference type="ARBA" id="ARBA00023015"/>
    </source>
</evidence>
<dbReference type="GO" id="GO:0003746">
    <property type="term" value="F:translation elongation factor activity"/>
    <property type="evidence" value="ECO:0007669"/>
    <property type="project" value="UniProtKB-KW"/>
</dbReference>
<dbReference type="HAMAP" id="MF_00950">
    <property type="entry name" value="Spt5_arch"/>
    <property type="match status" value="1"/>
</dbReference>
<feature type="domain" description="NusG-like N-terminal" evidence="6">
    <location>
        <begin position="26"/>
        <end position="110"/>
    </location>
</feature>
<dbReference type="InterPro" id="IPR036735">
    <property type="entry name" value="NGN_dom_sf"/>
</dbReference>
<dbReference type="Pfam" id="PF00467">
    <property type="entry name" value="KOW"/>
    <property type="match status" value="1"/>
</dbReference>
<proteinExistence type="inferred from homology"/>
<reference evidence="8" key="1">
    <citation type="journal article" date="2020" name="mSystems">
        <title>Genome- and Community-Level Interaction Insights into Carbon Utilization and Element Cycling Functions of Hydrothermarchaeota in Hydrothermal Sediment.</title>
        <authorList>
            <person name="Zhou Z."/>
            <person name="Liu Y."/>
            <person name="Xu W."/>
            <person name="Pan J."/>
            <person name="Luo Z.H."/>
            <person name="Li M."/>
        </authorList>
    </citation>
    <scope>NUCLEOTIDE SEQUENCE [LARGE SCALE GENOMIC DNA]</scope>
    <source>
        <strain evidence="8">SpSt-732</strain>
    </source>
</reference>
<accession>A0A7C4BCJ5</accession>
<dbReference type="GO" id="GO:0006354">
    <property type="term" value="P:DNA-templated transcription elongation"/>
    <property type="evidence" value="ECO:0007669"/>
    <property type="project" value="InterPro"/>
</dbReference>
<evidence type="ECO:0000256" key="5">
    <source>
        <dbReference type="NCBIfam" id="TIGR00405"/>
    </source>
</evidence>
<dbReference type="AlphaFoldDB" id="A0A7C4BCJ5"/>
<evidence type="ECO:0000259" key="7">
    <source>
        <dbReference type="SMART" id="SM00739"/>
    </source>
</evidence>